<reference evidence="2 3" key="1">
    <citation type="journal article" date="2003" name="Proc. Natl. Acad. Sci. U.S.A.">
        <title>Complete genome sequence and analysis of Wolinella succinogenes.</title>
        <authorList>
            <person name="Baar C."/>
            <person name="Eppinger M."/>
            <person name="Raddatz G."/>
            <person name="Simon JM."/>
            <person name="Lanz C."/>
            <person name="Klimmek O."/>
            <person name="Nandakumar R."/>
            <person name="Gross R."/>
            <person name="Rosinus A."/>
            <person name="Keller H."/>
            <person name="Jagtap P."/>
            <person name="Linke B."/>
            <person name="Meyer F."/>
            <person name="Lederer H."/>
            <person name="Schuster S.C."/>
        </authorList>
    </citation>
    <scope>NUCLEOTIDE SEQUENCE [LARGE SCALE GENOMIC DNA]</scope>
    <source>
        <strain evidence="3">ATCC 29543 / DSM 1740 / CCUG 13145 / JCM 31913 / LMG 7466 / NCTC 11488 / FDC 602W</strain>
    </source>
</reference>
<dbReference type="EMBL" id="BX571659">
    <property type="protein sequence ID" value="CAE10141.1"/>
    <property type="molecule type" value="Genomic_DNA"/>
</dbReference>
<organism evidence="3">
    <name type="scientific">Wolinella succinogenes (strain ATCC 29543 / DSM 1740 / CCUG 13145 / JCM 31913 / LMG 7466 / NCTC 11488 / FDC 602W)</name>
    <name type="common">Vibrio succinogenes</name>
    <dbReference type="NCBI Taxonomy" id="273121"/>
    <lineage>
        <taxon>Bacteria</taxon>
        <taxon>Pseudomonadati</taxon>
        <taxon>Campylobacterota</taxon>
        <taxon>Epsilonproteobacteria</taxon>
        <taxon>Campylobacterales</taxon>
        <taxon>Helicobacteraceae</taxon>
        <taxon>Wolinella</taxon>
    </lineage>
</organism>
<protein>
    <recommendedName>
        <fullName evidence="1">HdrB-like C-terminal domain-containing protein</fullName>
    </recommendedName>
</protein>
<feature type="domain" description="HdrB-like C-terminal" evidence="1">
    <location>
        <begin position="185"/>
        <end position="271"/>
    </location>
</feature>
<dbReference type="Gene3D" id="3.40.50.11810">
    <property type="match status" value="1"/>
</dbReference>
<dbReference type="Pfam" id="PF22196">
    <property type="entry name" value="HdrB-like_C"/>
    <property type="match status" value="1"/>
</dbReference>
<dbReference type="RefSeq" id="WP_011138934.1">
    <property type="nucleotide sequence ID" value="NC_005090.1"/>
</dbReference>
<dbReference type="Proteomes" id="UP000000422">
    <property type="component" value="Chromosome"/>
</dbReference>
<evidence type="ECO:0000259" key="1">
    <source>
        <dbReference type="Pfam" id="PF22196"/>
    </source>
</evidence>
<sequence>MIKGQRFLLIEGEGKAFAPLAVSSKRLLGSLGLEIIKSYETHSDGGYWGRVADLEGFLEIWALLFSKAQSLGATPLALEEDSYLNALYAFKILSENGSLCDKIAHKVTQRGGEFALCEPLYLPSMLFESGVMEGKIQSRFEEFRAAWIGSPRACELPSSAKGWMMGWKKLLGLGIMEGFFSFEGYAQMLSFDPKAALAQSARLYFEAVDLGIDFILTTSASQFGMMDAQKGAILKASKRDRLETPLLYPAQLLLMALGERERKHLGIDLHQIKVEMV</sequence>
<proteinExistence type="predicted"/>
<dbReference type="HOGENOM" id="CLU_1004537_0_0_7"/>
<dbReference type="eggNOG" id="COG2048">
    <property type="taxonomic scope" value="Bacteria"/>
</dbReference>
<name>Q7MRU2_WOLSU</name>
<evidence type="ECO:0000313" key="3">
    <source>
        <dbReference type="Proteomes" id="UP000000422"/>
    </source>
</evidence>
<evidence type="ECO:0000313" key="2">
    <source>
        <dbReference type="EMBL" id="CAE10141.1"/>
    </source>
</evidence>
<keyword evidence="3" id="KW-1185">Reference proteome</keyword>
<dbReference type="STRING" id="273121.WS1041"/>
<accession>Q7MRU2</accession>
<dbReference type="AlphaFoldDB" id="Q7MRU2"/>
<dbReference type="Gene3D" id="1.20.1050.140">
    <property type="match status" value="1"/>
</dbReference>
<gene>
    <name evidence="2" type="ordered locus">WS1041</name>
</gene>
<dbReference type="KEGG" id="wsu:WS1041"/>
<dbReference type="InterPro" id="IPR054018">
    <property type="entry name" value="HdrB-like_C"/>
</dbReference>